<evidence type="ECO:0000313" key="5">
    <source>
        <dbReference type="EMBL" id="GAA4576280.1"/>
    </source>
</evidence>
<dbReference type="PANTHER" id="PTHR33164:SF43">
    <property type="entry name" value="HTH-TYPE TRANSCRIPTIONAL REPRESSOR YETL"/>
    <property type="match status" value="1"/>
</dbReference>
<evidence type="ECO:0000259" key="4">
    <source>
        <dbReference type="PROSITE" id="PS50995"/>
    </source>
</evidence>
<dbReference type="PROSITE" id="PS50995">
    <property type="entry name" value="HTH_MARR_2"/>
    <property type="match status" value="1"/>
</dbReference>
<dbReference type="InterPro" id="IPR039422">
    <property type="entry name" value="MarR/SlyA-like"/>
</dbReference>
<proteinExistence type="predicted"/>
<keyword evidence="2" id="KW-0238">DNA-binding</keyword>
<dbReference type="InterPro" id="IPR000835">
    <property type="entry name" value="HTH_MarR-typ"/>
</dbReference>
<dbReference type="SMART" id="SM00347">
    <property type="entry name" value="HTH_MARR"/>
    <property type="match status" value="1"/>
</dbReference>
<dbReference type="Proteomes" id="UP001500307">
    <property type="component" value="Unassembled WGS sequence"/>
</dbReference>
<dbReference type="PRINTS" id="PR00598">
    <property type="entry name" value="HTHMARR"/>
</dbReference>
<accession>A0ABP8SV16</accession>
<keyword evidence="3" id="KW-0804">Transcription</keyword>
<keyword evidence="1" id="KW-0805">Transcription regulation</keyword>
<dbReference type="InterPro" id="IPR036388">
    <property type="entry name" value="WH-like_DNA-bd_sf"/>
</dbReference>
<evidence type="ECO:0000256" key="1">
    <source>
        <dbReference type="ARBA" id="ARBA00023015"/>
    </source>
</evidence>
<dbReference type="EMBL" id="BAABGU010000030">
    <property type="protein sequence ID" value="GAA4576280.1"/>
    <property type="molecule type" value="Genomic_DNA"/>
</dbReference>
<dbReference type="Gene3D" id="1.10.10.10">
    <property type="entry name" value="Winged helix-like DNA-binding domain superfamily/Winged helix DNA-binding domain"/>
    <property type="match status" value="1"/>
</dbReference>
<reference evidence="6" key="1">
    <citation type="journal article" date="2019" name="Int. J. Syst. Evol. Microbiol.">
        <title>The Global Catalogue of Microorganisms (GCM) 10K type strain sequencing project: providing services to taxonomists for standard genome sequencing and annotation.</title>
        <authorList>
            <consortium name="The Broad Institute Genomics Platform"/>
            <consortium name="The Broad Institute Genome Sequencing Center for Infectious Disease"/>
            <person name="Wu L."/>
            <person name="Ma J."/>
        </authorList>
    </citation>
    <scope>NUCLEOTIDE SEQUENCE [LARGE SCALE GENOMIC DNA]</scope>
    <source>
        <strain evidence="6">JCM 3175</strain>
    </source>
</reference>
<organism evidence="5 6">
    <name type="scientific">Micromonospora coerulea</name>
    <dbReference type="NCBI Taxonomy" id="47856"/>
    <lineage>
        <taxon>Bacteria</taxon>
        <taxon>Bacillati</taxon>
        <taxon>Actinomycetota</taxon>
        <taxon>Actinomycetes</taxon>
        <taxon>Micromonosporales</taxon>
        <taxon>Micromonosporaceae</taxon>
        <taxon>Micromonospora</taxon>
    </lineage>
</organism>
<evidence type="ECO:0000256" key="2">
    <source>
        <dbReference type="ARBA" id="ARBA00023125"/>
    </source>
</evidence>
<dbReference type="PANTHER" id="PTHR33164">
    <property type="entry name" value="TRANSCRIPTIONAL REGULATOR, MARR FAMILY"/>
    <property type="match status" value="1"/>
</dbReference>
<sequence length="165" mass="17445">MSAAPLDQSAHRLAPLLDHLARRMRMRAETVLAPLGLRPRHLVALTVLRAQGGSSQQALAGTLAMDGTNIVGLLNELEGEGLIERRRSPEDRRRHVVELTEAGARRLGEAECALAAVEGEVLGALDTGQRQTLYDLLQRATGATVTCADALPEQLPGATGGSPAC</sequence>
<evidence type="ECO:0000313" key="6">
    <source>
        <dbReference type="Proteomes" id="UP001500307"/>
    </source>
</evidence>
<dbReference type="SUPFAM" id="SSF46785">
    <property type="entry name" value="Winged helix' DNA-binding domain"/>
    <property type="match status" value="1"/>
</dbReference>
<dbReference type="RefSeq" id="WP_346122944.1">
    <property type="nucleotide sequence ID" value="NZ_BAABGU010000030.1"/>
</dbReference>
<dbReference type="InterPro" id="IPR023187">
    <property type="entry name" value="Tscrpt_reg_MarR-type_CS"/>
</dbReference>
<dbReference type="Pfam" id="PF01047">
    <property type="entry name" value="MarR"/>
    <property type="match status" value="1"/>
</dbReference>
<name>A0ABP8SV16_9ACTN</name>
<comment type="caution">
    <text evidence="5">The sequence shown here is derived from an EMBL/GenBank/DDBJ whole genome shotgun (WGS) entry which is preliminary data.</text>
</comment>
<keyword evidence="6" id="KW-1185">Reference proteome</keyword>
<protein>
    <submittedName>
        <fullName evidence="5">MarR family winged helix-turn-helix transcriptional regulator</fullName>
    </submittedName>
</protein>
<dbReference type="InterPro" id="IPR036390">
    <property type="entry name" value="WH_DNA-bd_sf"/>
</dbReference>
<gene>
    <name evidence="5" type="ORF">GCM10023176_47340</name>
</gene>
<dbReference type="PROSITE" id="PS01117">
    <property type="entry name" value="HTH_MARR_1"/>
    <property type="match status" value="1"/>
</dbReference>
<feature type="domain" description="HTH marR-type" evidence="4">
    <location>
        <begin position="10"/>
        <end position="142"/>
    </location>
</feature>
<evidence type="ECO:0000256" key="3">
    <source>
        <dbReference type="ARBA" id="ARBA00023163"/>
    </source>
</evidence>